<feature type="compositionally biased region" description="Basic and acidic residues" evidence="1">
    <location>
        <begin position="646"/>
        <end position="657"/>
    </location>
</feature>
<dbReference type="EMBL" id="JAKNSF020000011">
    <property type="protein sequence ID" value="KAK7736054.1"/>
    <property type="molecule type" value="Genomic_DNA"/>
</dbReference>
<feature type="compositionally biased region" description="Basic and acidic residues" evidence="1">
    <location>
        <begin position="461"/>
        <end position="533"/>
    </location>
</feature>
<dbReference type="SUPFAM" id="SSF46785">
    <property type="entry name" value="Winged helix' DNA-binding domain"/>
    <property type="match status" value="1"/>
</dbReference>
<evidence type="ECO:0000256" key="1">
    <source>
        <dbReference type="SAM" id="MobiDB-lite"/>
    </source>
</evidence>
<dbReference type="InterPro" id="IPR042065">
    <property type="entry name" value="E3_ELL-like"/>
</dbReference>
<keyword evidence="4" id="KW-1185">Reference proteome</keyword>
<name>A0ABR1PH21_DIAER</name>
<feature type="compositionally biased region" description="Polar residues" evidence="1">
    <location>
        <begin position="621"/>
        <end position="645"/>
    </location>
</feature>
<comment type="caution">
    <text evidence="3">The sequence shown here is derived from an EMBL/GenBank/DDBJ whole genome shotgun (WGS) entry which is preliminary data.</text>
</comment>
<proteinExistence type="predicted"/>
<feature type="compositionally biased region" description="Low complexity" evidence="1">
    <location>
        <begin position="603"/>
        <end position="620"/>
    </location>
</feature>
<dbReference type="InterPro" id="IPR055194">
    <property type="entry name" value="UBR1-like_WH"/>
</dbReference>
<evidence type="ECO:0000313" key="3">
    <source>
        <dbReference type="EMBL" id="KAK7736054.1"/>
    </source>
</evidence>
<protein>
    <recommendedName>
        <fullName evidence="2">E3 ubiquitin-protein ligase UBR1-like winged-helix domain-containing protein</fullName>
    </recommendedName>
</protein>
<gene>
    <name evidence="3" type="ORF">SLS63_003575</name>
</gene>
<organism evidence="3 4">
    <name type="scientific">Diaporthe eres</name>
    <name type="common">Phomopsis oblonga</name>
    <dbReference type="NCBI Taxonomy" id="83184"/>
    <lineage>
        <taxon>Eukaryota</taxon>
        <taxon>Fungi</taxon>
        <taxon>Dikarya</taxon>
        <taxon>Ascomycota</taxon>
        <taxon>Pezizomycotina</taxon>
        <taxon>Sordariomycetes</taxon>
        <taxon>Sordariomycetidae</taxon>
        <taxon>Diaporthales</taxon>
        <taxon>Diaporthaceae</taxon>
        <taxon>Diaporthe</taxon>
        <taxon>Diaporthe eres species complex</taxon>
    </lineage>
</organism>
<dbReference type="Proteomes" id="UP001430848">
    <property type="component" value="Unassembled WGS sequence"/>
</dbReference>
<evidence type="ECO:0000313" key="4">
    <source>
        <dbReference type="Proteomes" id="UP001430848"/>
    </source>
</evidence>
<dbReference type="Pfam" id="PF22960">
    <property type="entry name" value="WHD_UBR1"/>
    <property type="match status" value="1"/>
</dbReference>
<evidence type="ECO:0000259" key="2">
    <source>
        <dbReference type="Pfam" id="PF22960"/>
    </source>
</evidence>
<feature type="domain" description="E3 ubiquitin-protein ligase UBR1-like winged-helix" evidence="2">
    <location>
        <begin position="229"/>
        <end position="301"/>
    </location>
</feature>
<dbReference type="Gene3D" id="1.10.10.2670">
    <property type="entry name" value="E3 ubiquitin-protein ligase"/>
    <property type="match status" value="1"/>
</dbReference>
<reference evidence="3 4" key="1">
    <citation type="submission" date="2024-02" db="EMBL/GenBank/DDBJ databases">
        <title>De novo assembly and annotation of 12 fungi associated with fruit tree decline syndrome in Ontario, Canada.</title>
        <authorList>
            <person name="Sulman M."/>
            <person name="Ellouze W."/>
            <person name="Ilyukhin E."/>
        </authorList>
    </citation>
    <scope>NUCLEOTIDE SEQUENCE [LARGE SCALE GENOMIC DNA]</scope>
    <source>
        <strain evidence="3 4">M169</strain>
    </source>
</reference>
<accession>A0ABR1PH21</accession>
<feature type="region of interest" description="Disordered" evidence="1">
    <location>
        <begin position="347"/>
        <end position="675"/>
    </location>
</feature>
<dbReference type="InterPro" id="IPR036390">
    <property type="entry name" value="WH_DNA-bd_sf"/>
</dbReference>
<sequence>MVLSIPDTGLHLESSAKSADTLPLQAFALTLNDNVIEDLIRQVQNGGDVKLSLGNVPSLLCGREAVHKIPRAAEIPNLDLYMTDLSDSTQEAERLPHPTMSLFMRPELRKYPKLAAGRVVVKEKAAPAPARSPQTDLPDDIAQLKKSMAQAKSDKLENGTKIVNTPISGVKRGAKTGKAKLLPSAKGSTFTTSISRSGAASPALSGTGSPSLGATLSADELAKERAKELRSPIVHELAVKEMTFEELQSRWPNDDQDFKPALDKAADFDSSRQKYSLKKMYWKELDVFRYGYDSDEERQKAIDNAIRMYDRMRVGTTEPVWQKLLPKEERGKGKCLSKLQATIAKSAATAQAKTPQIKVHDAEDSSGSRNGDGNMSGIERKTKKAGSPLPRSSSQTRQPAKKTESKLLSQKKAPTPKVSPTKAGAKTAKAKGGRILSKEIISDSDSSSEDAPMSKNLAKSKAADLERERAKERERERERAEREKERERERERVEREKERERERERAEREKEREREREKEKARLAEKARLKEATAAKPKPKPAAPKEIIRSQVVARPAVQKRSREEPDDDSSSSSGTPLSKRVNREIKTSVAPQSKLANKRPPSDSSSQGSSRSNGNAGNNVPSKYKNTSPIKSSPLASSPPTNASDFDHTSTDESRHGRQRNRSPDRNVTVANGNINVKKRKAQAERDTIDVAMSDKKRQRVSTEILDKARTFKMHYVVYQQLHRELSGANSLDKKKYERLMAMHERLEHLKSSIYSQVPQDV</sequence>
<feature type="region of interest" description="Disordered" evidence="1">
    <location>
        <begin position="186"/>
        <end position="212"/>
    </location>
</feature>